<organism evidence="3 4">
    <name type="scientific">Enterococcus sulfureus ATCC 49903</name>
    <dbReference type="NCBI Taxonomy" id="1140003"/>
    <lineage>
        <taxon>Bacteria</taxon>
        <taxon>Bacillati</taxon>
        <taxon>Bacillota</taxon>
        <taxon>Bacilli</taxon>
        <taxon>Lactobacillales</taxon>
        <taxon>Enterococcaceae</taxon>
        <taxon>Enterococcus</taxon>
    </lineage>
</organism>
<dbReference type="PATRIC" id="fig|1140003.3.peg.1276"/>
<comment type="caution">
    <text evidence="3">The sequence shown here is derived from an EMBL/GenBank/DDBJ whole genome shotgun (WGS) entry which is preliminary data.</text>
</comment>
<dbReference type="SUPFAM" id="SSF54980">
    <property type="entry name" value="EF-G C-terminal domain-like"/>
    <property type="match status" value="1"/>
</dbReference>
<accession>S0KQH2</accession>
<dbReference type="AlphaFoldDB" id="S0KQH2"/>
<dbReference type="PROSITE" id="PS00910">
    <property type="entry name" value="UPF0029"/>
    <property type="match status" value="1"/>
</dbReference>
<dbReference type="InterPro" id="IPR023582">
    <property type="entry name" value="Impact"/>
</dbReference>
<dbReference type="InterPro" id="IPR020568">
    <property type="entry name" value="Ribosomal_Su5_D2-typ_SF"/>
</dbReference>
<dbReference type="Proteomes" id="UP000015961">
    <property type="component" value="Unassembled WGS sequence"/>
</dbReference>
<reference evidence="3 4" key="1">
    <citation type="submission" date="2013-03" db="EMBL/GenBank/DDBJ databases">
        <title>The Genome Sequence of Enterococcus sulfureus ATCC_49903 (PacBio/Illumina hybrid assembly).</title>
        <authorList>
            <consortium name="The Broad Institute Genomics Platform"/>
            <consortium name="The Broad Institute Genome Sequencing Center for Infectious Disease"/>
            <person name="Earl A."/>
            <person name="Russ C."/>
            <person name="Gilmore M."/>
            <person name="Surin D."/>
            <person name="Walker B."/>
            <person name="Young S."/>
            <person name="Zeng Q."/>
            <person name="Gargeya S."/>
            <person name="Fitzgerald M."/>
            <person name="Haas B."/>
            <person name="Abouelleil A."/>
            <person name="Allen A.W."/>
            <person name="Alvarado L."/>
            <person name="Arachchi H.M."/>
            <person name="Berlin A.M."/>
            <person name="Chapman S.B."/>
            <person name="Gainer-Dewar J."/>
            <person name="Goldberg J."/>
            <person name="Griggs A."/>
            <person name="Gujja S."/>
            <person name="Hansen M."/>
            <person name="Howarth C."/>
            <person name="Imamovic A."/>
            <person name="Ireland A."/>
            <person name="Larimer J."/>
            <person name="McCowan C."/>
            <person name="Murphy C."/>
            <person name="Pearson M."/>
            <person name="Poon T.W."/>
            <person name="Priest M."/>
            <person name="Roberts A."/>
            <person name="Saif S."/>
            <person name="Shea T."/>
            <person name="Sisk P."/>
            <person name="Sykes S."/>
            <person name="Wortman J."/>
            <person name="Nusbaum C."/>
            <person name="Birren B."/>
        </authorList>
    </citation>
    <scope>NUCLEOTIDE SEQUENCE [LARGE SCALE GENOMIC DNA]</scope>
    <source>
        <strain evidence="3 4">ATCC 49903</strain>
    </source>
</reference>
<evidence type="ECO:0000256" key="1">
    <source>
        <dbReference type="ARBA" id="ARBA00007665"/>
    </source>
</evidence>
<dbReference type="NCBIfam" id="TIGR00257">
    <property type="entry name" value="IMPACT_YIGZ"/>
    <property type="match status" value="1"/>
</dbReference>
<protein>
    <recommendedName>
        <fullName evidence="2">Impact N-terminal domain-containing protein</fullName>
    </recommendedName>
</protein>
<dbReference type="Pfam" id="PF01205">
    <property type="entry name" value="Impact_N"/>
    <property type="match status" value="1"/>
</dbReference>
<evidence type="ECO:0000259" key="2">
    <source>
        <dbReference type="Pfam" id="PF01205"/>
    </source>
</evidence>
<dbReference type="GO" id="GO:0006446">
    <property type="term" value="P:regulation of translational initiation"/>
    <property type="evidence" value="ECO:0007669"/>
    <property type="project" value="TreeGrafter"/>
</dbReference>
<dbReference type="OrthoDB" id="9813771at2"/>
<keyword evidence="4" id="KW-1185">Reference proteome</keyword>
<dbReference type="InterPro" id="IPR035647">
    <property type="entry name" value="EFG_III/V"/>
</dbReference>
<dbReference type="InterPro" id="IPR020569">
    <property type="entry name" value="UPF0029_Impact_CS"/>
</dbReference>
<dbReference type="InterPro" id="IPR036956">
    <property type="entry name" value="Impact_N_sf"/>
</dbReference>
<dbReference type="PANTHER" id="PTHR16301:SF20">
    <property type="entry name" value="IMPACT FAMILY MEMBER YIGZ"/>
    <property type="match status" value="1"/>
</dbReference>
<gene>
    <name evidence="3" type="ORF">I573_01361</name>
</gene>
<dbReference type="EMBL" id="ASWO01000005">
    <property type="protein sequence ID" value="EOT83636.1"/>
    <property type="molecule type" value="Genomic_DNA"/>
</dbReference>
<evidence type="ECO:0000313" key="3">
    <source>
        <dbReference type="EMBL" id="EOT83636.1"/>
    </source>
</evidence>
<dbReference type="RefSeq" id="WP_016185770.1">
    <property type="nucleotide sequence ID" value="NZ_ASWO01000005.1"/>
</dbReference>
<evidence type="ECO:0000313" key="4">
    <source>
        <dbReference type="Proteomes" id="UP000015961"/>
    </source>
</evidence>
<sequence>MLDHYITIARDHQAEIDIKKSRFICALYHIETEEEAKDLIQAAKKEHPKANHHCSAFILGKQGEIRRSSDDGEPSGTAGAPILEVLTQNQVVNVLAIVIRYFGGIKLGAGGLIRAYSTSTSHALQDVGLVDVRQERQLFVTIDYAQVDKLTHYLQTIDQPIQKIDYAETVQMTLCTSLEDQFVLAITDFVNGQVQIKRGEIVEVCYPYTPN</sequence>
<dbReference type="GO" id="GO:0005737">
    <property type="term" value="C:cytoplasm"/>
    <property type="evidence" value="ECO:0007669"/>
    <property type="project" value="TreeGrafter"/>
</dbReference>
<feature type="domain" description="Impact N-terminal" evidence="2">
    <location>
        <begin position="19"/>
        <end position="124"/>
    </location>
</feature>
<dbReference type="STRING" id="1140003.OMY_01319"/>
<proteinExistence type="inferred from homology"/>
<dbReference type="Gene3D" id="3.30.230.30">
    <property type="entry name" value="Impact, N-terminal domain"/>
    <property type="match status" value="1"/>
</dbReference>
<dbReference type="SUPFAM" id="SSF54211">
    <property type="entry name" value="Ribosomal protein S5 domain 2-like"/>
    <property type="match status" value="1"/>
</dbReference>
<dbReference type="InterPro" id="IPR015796">
    <property type="entry name" value="Impact_YigZ-like"/>
</dbReference>
<dbReference type="Gene3D" id="3.30.70.240">
    <property type="match status" value="1"/>
</dbReference>
<dbReference type="PANTHER" id="PTHR16301">
    <property type="entry name" value="IMPACT-RELATED"/>
    <property type="match status" value="1"/>
</dbReference>
<dbReference type="InterPro" id="IPR001498">
    <property type="entry name" value="Impact_N"/>
</dbReference>
<comment type="similarity">
    <text evidence="1">Belongs to the IMPACT family.</text>
</comment>
<name>S0KQH2_9ENTE</name>
<dbReference type="eggNOG" id="COG1739">
    <property type="taxonomic scope" value="Bacteria"/>
</dbReference>